<accession>E6K2W4</accession>
<evidence type="ECO:0000256" key="2">
    <source>
        <dbReference type="ARBA" id="ARBA00022801"/>
    </source>
</evidence>
<dbReference type="PANTHER" id="PTHR10357">
    <property type="entry name" value="ALPHA-AMYLASE FAMILY MEMBER"/>
    <property type="match status" value="1"/>
</dbReference>
<dbReference type="AlphaFoldDB" id="E6K2W4"/>
<dbReference type="InterPro" id="IPR006047">
    <property type="entry name" value="GH13_cat_dom"/>
</dbReference>
<name>E6K2W4_PARDN</name>
<protein>
    <submittedName>
        <fullName evidence="5">Alpha amylase, catalytic domain protein</fullName>
    </submittedName>
</protein>
<reference evidence="5 6" key="1">
    <citation type="submission" date="2010-12" db="EMBL/GenBank/DDBJ databases">
        <authorList>
            <person name="Muzny D."/>
            <person name="Qin X."/>
            <person name="Buhay C."/>
            <person name="Dugan-Rocha S."/>
            <person name="Ding Y."/>
            <person name="Chen G."/>
            <person name="Hawes A."/>
            <person name="Holder M."/>
            <person name="Jhangiani S."/>
            <person name="Johnson A."/>
            <person name="Khan Z."/>
            <person name="Li Z."/>
            <person name="Liu W."/>
            <person name="Liu X."/>
            <person name="Perez L."/>
            <person name="Shen H."/>
            <person name="Wang Q."/>
            <person name="Watt J."/>
            <person name="Xi L."/>
            <person name="Xin Y."/>
            <person name="Zhou J."/>
            <person name="Deng J."/>
            <person name="Jiang H."/>
            <person name="Liu Y."/>
            <person name="Qu J."/>
            <person name="Song X.-Z."/>
            <person name="Zhang L."/>
            <person name="Villasana D."/>
            <person name="Johnson A."/>
            <person name="Liu J."/>
            <person name="Liyanage D."/>
            <person name="Lorensuhewa L."/>
            <person name="Robinson T."/>
            <person name="Song A."/>
            <person name="Song B.-B."/>
            <person name="Dinh H."/>
            <person name="Thornton R."/>
            <person name="Coyle M."/>
            <person name="Francisco L."/>
            <person name="Jackson L."/>
            <person name="Javaid M."/>
            <person name="Korchina V."/>
            <person name="Kovar C."/>
            <person name="Mata R."/>
            <person name="Mathew T."/>
            <person name="Ngo R."/>
            <person name="Nguyen L."/>
            <person name="Nguyen N."/>
            <person name="Okwuonu G."/>
            <person name="Ongeri F."/>
            <person name="Pham C."/>
            <person name="Simmons D."/>
            <person name="Wilczek-Boney K."/>
            <person name="Hale W."/>
            <person name="Jakkamsetti A."/>
            <person name="Pham P."/>
            <person name="Ruth R."/>
            <person name="San Lucas F."/>
            <person name="Warren J."/>
            <person name="Zhang J."/>
            <person name="Zhao Z."/>
            <person name="Zhou C."/>
            <person name="Zhu D."/>
            <person name="Lee S."/>
            <person name="Bess C."/>
            <person name="Blankenburg K."/>
            <person name="Forbes L."/>
            <person name="Fu Q."/>
            <person name="Gubbala S."/>
            <person name="Hirani K."/>
            <person name="Jayaseelan J.C."/>
            <person name="Lara F."/>
            <person name="Munidasa M."/>
            <person name="Palculict T."/>
            <person name="Patil S."/>
            <person name="Pu L.-L."/>
            <person name="Saada N."/>
            <person name="Tang L."/>
            <person name="Weissenberger G."/>
            <person name="Zhu Y."/>
            <person name="Hemphill L."/>
            <person name="Shang Y."/>
            <person name="Youmans B."/>
            <person name="Ayvaz T."/>
            <person name="Ross M."/>
            <person name="Santibanez J."/>
            <person name="Aqrawi P."/>
            <person name="Gross S."/>
            <person name="Joshi V."/>
            <person name="Fowler G."/>
            <person name="Nazareth L."/>
            <person name="Reid J."/>
            <person name="Worley K."/>
            <person name="Petrosino J."/>
            <person name="Highlander S."/>
            <person name="Gibbs R."/>
        </authorList>
    </citation>
    <scope>NUCLEOTIDE SEQUENCE [LARGE SCALE GENOMIC DNA]</scope>
    <source>
        <strain evidence="5 6">DSM 10105</strain>
    </source>
</reference>
<proteinExistence type="inferred from homology"/>
<evidence type="ECO:0000256" key="1">
    <source>
        <dbReference type="ARBA" id="ARBA00008061"/>
    </source>
</evidence>
<dbReference type="Pfam" id="PF00128">
    <property type="entry name" value="Alpha-amylase"/>
    <property type="match status" value="1"/>
</dbReference>
<dbReference type="Gene3D" id="2.60.40.1180">
    <property type="entry name" value="Golgi alpha-mannosidase II"/>
    <property type="match status" value="1"/>
</dbReference>
<dbReference type="InterPro" id="IPR013780">
    <property type="entry name" value="Glyco_hydro_b"/>
</dbReference>
<dbReference type="CDD" id="cd11333">
    <property type="entry name" value="AmyAc_SI_OligoGlu_DGase"/>
    <property type="match status" value="1"/>
</dbReference>
<evidence type="ECO:0000313" key="6">
    <source>
        <dbReference type="Proteomes" id="UP000004946"/>
    </source>
</evidence>
<dbReference type="eggNOG" id="COG0366">
    <property type="taxonomic scope" value="Bacteria"/>
</dbReference>
<dbReference type="Proteomes" id="UP000004946">
    <property type="component" value="Chromosome"/>
</dbReference>
<comment type="similarity">
    <text evidence="1">Belongs to the glycosyl hydrolase 13 family.</text>
</comment>
<dbReference type="InterPro" id="IPR017853">
    <property type="entry name" value="GH"/>
</dbReference>
<keyword evidence="3" id="KW-0326">Glycosidase</keyword>
<dbReference type="EMBL" id="AEON01000002">
    <property type="protein sequence ID" value="EFT82668.1"/>
    <property type="molecule type" value="Genomic_DNA"/>
</dbReference>
<dbReference type="GO" id="GO:0009313">
    <property type="term" value="P:oligosaccharide catabolic process"/>
    <property type="evidence" value="ECO:0007669"/>
    <property type="project" value="TreeGrafter"/>
</dbReference>
<feature type="domain" description="Glycosyl hydrolase family 13 catalytic" evidence="4">
    <location>
        <begin position="58"/>
        <end position="485"/>
    </location>
</feature>
<comment type="caution">
    <text evidence="5">The sequence shown here is derived from an EMBL/GenBank/DDBJ whole genome shotgun (WGS) entry which is preliminary data.</text>
</comment>
<dbReference type="SUPFAM" id="SSF51011">
    <property type="entry name" value="Glycosyl hydrolase domain"/>
    <property type="match status" value="1"/>
</dbReference>
<organism evidence="5 6">
    <name type="scientific">Parascardovia denticolens DSM 10105 = JCM 12538</name>
    <dbReference type="NCBI Taxonomy" id="864564"/>
    <lineage>
        <taxon>Bacteria</taxon>
        <taxon>Bacillati</taxon>
        <taxon>Actinomycetota</taxon>
        <taxon>Actinomycetes</taxon>
        <taxon>Bifidobacteriales</taxon>
        <taxon>Bifidobacteriaceae</taxon>
        <taxon>Parascardovia</taxon>
    </lineage>
</organism>
<dbReference type="FunFam" id="3.20.20.80:FF:000064">
    <property type="entry name" value="Oligo-1,6-glucosidase"/>
    <property type="match status" value="2"/>
</dbReference>
<dbReference type="GO" id="GO:0004556">
    <property type="term" value="F:alpha-amylase activity"/>
    <property type="evidence" value="ECO:0007669"/>
    <property type="project" value="TreeGrafter"/>
</dbReference>
<evidence type="ECO:0000256" key="3">
    <source>
        <dbReference type="ARBA" id="ARBA00023295"/>
    </source>
</evidence>
<gene>
    <name evidence="5" type="ORF">HMPREF0620_1353</name>
</gene>
<keyword evidence="6" id="KW-1185">Reference proteome</keyword>
<sequence>MSRWSHGPRRKIKTEYLLLTTLIRLEIMTDSQRRKLPDSIRTNGATPNPWWANAVVYQVYPRSFKDSNGDGLGDLKGIEEKLDYLARLGVDVIWLSPVYKSPQDDNGYDIADYYQIDPLFGTLDDMDSLLAQAHRRGIRVVMDLVVNHTSDENEWFRKSVRREPGYEDWYWWEPAKEGHEPGTPGAEPNLWGGSFGGSAWQYCPQRGEYYLHTFSRKQPDLKWENPQARQAVYRMMNWWLDRGIDGFRMDVITLISKRIDSQGRLPGVRGSEIEDLPAGPEGYSSPWPFSMDGPRLDEYLKEMRSAVFEGRQGYLTVGEAQGISPERNAVITSPDSKELDMLFLFDHLEIDQEGTKWNSHPLELGRLKAAMKRQQEAVAQAGWTSLFFNNHDQPRALSRWGQTSSGSLRVRSAKALGLLLHMHRGTPYIYEGEEIGMTNAGFTRLDQYRDLESINAYRQRVQEAGLQTPESMLASLAKVSRDNSRTPMQWDSSEYAGFCPESSGKEPWLAVNPNKDQINVASQIDDPDSVFSFYRKLIDLRHTNPVVSSGSFSMLDEEDGKIYSFRRDLGDREILVLVNMSNDSTAIPAQSSQELEQHQQAAASRQVLLSNLSDEAAASCLDSLELEPWAAMAVTWGGGDGIAAA</sequence>
<dbReference type="PANTHER" id="PTHR10357:SF179">
    <property type="entry name" value="NEUTRAL AND BASIC AMINO ACID TRANSPORT PROTEIN RBAT"/>
    <property type="match status" value="1"/>
</dbReference>
<dbReference type="HOGENOM" id="CLU_006462_1_2_11"/>
<dbReference type="SUPFAM" id="SSF51445">
    <property type="entry name" value="(Trans)glycosidases"/>
    <property type="match status" value="1"/>
</dbReference>
<evidence type="ECO:0000313" key="5">
    <source>
        <dbReference type="EMBL" id="EFT82668.1"/>
    </source>
</evidence>
<dbReference type="SMART" id="SM00642">
    <property type="entry name" value="Aamy"/>
    <property type="match status" value="1"/>
</dbReference>
<keyword evidence="2" id="KW-0378">Hydrolase</keyword>
<dbReference type="Gene3D" id="3.20.20.80">
    <property type="entry name" value="Glycosidases"/>
    <property type="match status" value="1"/>
</dbReference>
<dbReference type="InterPro" id="IPR045857">
    <property type="entry name" value="O16G_dom_2"/>
</dbReference>
<dbReference type="NCBIfam" id="NF008183">
    <property type="entry name" value="PRK10933.1"/>
    <property type="match status" value="1"/>
</dbReference>
<evidence type="ECO:0000259" key="4">
    <source>
        <dbReference type="SMART" id="SM00642"/>
    </source>
</evidence>
<dbReference type="Gene3D" id="3.90.400.10">
    <property type="entry name" value="Oligo-1,6-glucosidase, Domain 2"/>
    <property type="match status" value="1"/>
</dbReference>